<dbReference type="Gene3D" id="3.40.50.2300">
    <property type="match status" value="1"/>
</dbReference>
<dbReference type="EMBL" id="AP019377">
    <property type="protein sequence ID" value="BBH93165.1"/>
    <property type="molecule type" value="Genomic_DNA"/>
</dbReference>
<evidence type="ECO:0000256" key="1">
    <source>
        <dbReference type="ARBA" id="ARBA00022448"/>
    </source>
</evidence>
<keyword evidence="2" id="KW-0597">Phosphoprotein</keyword>
<reference evidence="10" key="1">
    <citation type="submission" date="2018-12" db="EMBL/GenBank/DDBJ databases">
        <title>Novel natural products biosynthetic potential of the class Ktedonobacteria.</title>
        <authorList>
            <person name="Zheng Y."/>
            <person name="Saitou A."/>
            <person name="Wang C.M."/>
            <person name="Toyoda A."/>
            <person name="Minakuchi Y."/>
            <person name="Sekiguchi Y."/>
            <person name="Ueda K."/>
            <person name="Takano H."/>
            <person name="Sakai Y."/>
            <person name="Yokota A."/>
            <person name="Yabe S."/>
        </authorList>
    </citation>
    <scope>NUCLEOTIDE SEQUENCE</scope>
    <source>
        <strain evidence="10">A3-2</strain>
    </source>
</reference>
<evidence type="ECO:0000313" key="10">
    <source>
        <dbReference type="EMBL" id="BBH93165.1"/>
    </source>
</evidence>
<proteinExistence type="predicted"/>
<dbReference type="GO" id="GO:0016301">
    <property type="term" value="F:kinase activity"/>
    <property type="evidence" value="ECO:0007669"/>
    <property type="project" value="UniProtKB-KW"/>
</dbReference>
<evidence type="ECO:0000256" key="2">
    <source>
        <dbReference type="ARBA" id="ARBA00022553"/>
    </source>
</evidence>
<dbReference type="SUPFAM" id="SSF52794">
    <property type="entry name" value="PTS system IIB component-like"/>
    <property type="match status" value="1"/>
</dbReference>
<keyword evidence="4" id="KW-0808">Transferase</keyword>
<feature type="region of interest" description="Disordered" evidence="8">
    <location>
        <begin position="49"/>
        <end position="70"/>
    </location>
</feature>
<feature type="modified residue" description="Phosphocysteine; by EIIA" evidence="7">
    <location>
        <position position="84"/>
    </location>
</feature>
<evidence type="ECO:0000259" key="9">
    <source>
        <dbReference type="PROSITE" id="PS51100"/>
    </source>
</evidence>
<dbReference type="GO" id="GO:0009401">
    <property type="term" value="P:phosphoenolpyruvate-dependent sugar phosphotransferase system"/>
    <property type="evidence" value="ECO:0007669"/>
    <property type="project" value="UniProtKB-KW"/>
</dbReference>
<dbReference type="PANTHER" id="PTHR34581:SF2">
    <property type="entry name" value="PTS SYSTEM N,N'-DIACETYLCHITOBIOSE-SPECIFIC EIIB COMPONENT"/>
    <property type="match status" value="1"/>
</dbReference>
<evidence type="ECO:0000256" key="8">
    <source>
        <dbReference type="SAM" id="MobiDB-lite"/>
    </source>
</evidence>
<dbReference type="InterPro" id="IPR003501">
    <property type="entry name" value="PTS_EIIB_2/3"/>
</dbReference>
<keyword evidence="6" id="KW-0418">Kinase</keyword>
<feature type="compositionally biased region" description="Basic and acidic residues" evidence="8">
    <location>
        <begin position="60"/>
        <end position="70"/>
    </location>
</feature>
<accession>A0A455T3U7</accession>
<evidence type="ECO:0000256" key="5">
    <source>
        <dbReference type="ARBA" id="ARBA00022683"/>
    </source>
</evidence>
<evidence type="ECO:0000256" key="6">
    <source>
        <dbReference type="ARBA" id="ARBA00022777"/>
    </source>
</evidence>
<protein>
    <recommendedName>
        <fullName evidence="9">PTS EIIB type-3 domain-containing protein</fullName>
    </recommendedName>
</protein>
<evidence type="ECO:0000256" key="7">
    <source>
        <dbReference type="PROSITE-ProRule" id="PRU00423"/>
    </source>
</evidence>
<dbReference type="GO" id="GO:0008982">
    <property type="term" value="F:protein-N(PI)-phosphohistidine-sugar phosphotransferase activity"/>
    <property type="evidence" value="ECO:0007669"/>
    <property type="project" value="InterPro"/>
</dbReference>
<keyword evidence="1" id="KW-0813">Transport</keyword>
<gene>
    <name evidence="10" type="ORF">KTA_13640</name>
</gene>
<dbReference type="InterPro" id="IPR013012">
    <property type="entry name" value="PTS_EIIB_3"/>
</dbReference>
<dbReference type="InterPro" id="IPR051819">
    <property type="entry name" value="PTS_sugar-specific_EIIB"/>
</dbReference>
<organism evidence="10">
    <name type="scientific">Thermogemmatispora argillosa</name>
    <dbReference type="NCBI Taxonomy" id="2045280"/>
    <lineage>
        <taxon>Bacteria</taxon>
        <taxon>Bacillati</taxon>
        <taxon>Chloroflexota</taxon>
        <taxon>Ktedonobacteria</taxon>
        <taxon>Thermogemmatisporales</taxon>
        <taxon>Thermogemmatisporaceae</taxon>
        <taxon>Thermogemmatispora</taxon>
    </lineage>
</organism>
<dbReference type="PROSITE" id="PS51100">
    <property type="entry name" value="PTS_EIIB_TYPE_3"/>
    <property type="match status" value="1"/>
</dbReference>
<evidence type="ECO:0000256" key="4">
    <source>
        <dbReference type="ARBA" id="ARBA00022679"/>
    </source>
</evidence>
<dbReference type="AlphaFoldDB" id="A0A455T3U7"/>
<name>A0A455T3U7_9CHLR</name>
<keyword evidence="3" id="KW-0762">Sugar transport</keyword>
<keyword evidence="5" id="KW-0598">Phosphotransferase system</keyword>
<dbReference type="CDD" id="cd05564">
    <property type="entry name" value="PTS_IIB_chitobiose_lichenan"/>
    <property type="match status" value="1"/>
</dbReference>
<dbReference type="InterPro" id="IPR036095">
    <property type="entry name" value="PTS_EIIB-like_sf"/>
</dbReference>
<dbReference type="Pfam" id="PF02302">
    <property type="entry name" value="PTS_IIB"/>
    <property type="match status" value="1"/>
</dbReference>
<dbReference type="PANTHER" id="PTHR34581">
    <property type="entry name" value="PTS SYSTEM N,N'-DIACETYLCHITOBIOSE-SPECIFIC EIIB COMPONENT"/>
    <property type="match status" value="1"/>
</dbReference>
<sequence>MTPQRGGSLWLSSFYHASKQALFPTVCSEGRLMIGVSANVGGAADRQALKPANRSGAGQRGKEGEKRAGVRREGASMIRVLIVCSWGMSTSLLVESMLEAAAARNYTLSVEALSAGEYMDRLDECDVVLIAPQIRHLRKSIEKLAQEAGKPVALIEPFHYATMNGEAVLEQVLLLLQGTQEGQAQP</sequence>
<feature type="domain" description="PTS EIIB type-3" evidence="9">
    <location>
        <begin position="77"/>
        <end position="182"/>
    </location>
</feature>
<evidence type="ECO:0000256" key="3">
    <source>
        <dbReference type="ARBA" id="ARBA00022597"/>
    </source>
</evidence>